<evidence type="ECO:0000313" key="2">
    <source>
        <dbReference type="Proteomes" id="UP000290538"/>
    </source>
</evidence>
<sequence length="142" mass="16537">MLIQVNENTTVKLSAVCNINVLKDKQVFNMCYTFTDKKGAMSGYYYVDNSNINYQNSKYFKEKFIAVRGIDRLIYINTDFVSFIKKDYANYPKVVIGFSHSVLRHNVESFAFAPEYMYIRTKPEDLDNTYAEILEAITNISK</sequence>
<accession>A0A410T7D4</accession>
<reference evidence="1 2" key="1">
    <citation type="submission" date="2019-01" db="EMBL/GenBank/DDBJ databases">
        <title>Complete genome sequence of Campylobacter bacteriophage CP20.</title>
        <authorList>
            <person name="Connerton I.F."/>
        </authorList>
    </citation>
    <scope>NUCLEOTIDE SEQUENCE [LARGE SCALE GENOMIC DNA]</scope>
</reference>
<name>A0A410T7D4_9CAUD</name>
<dbReference type="EMBL" id="MK408758">
    <property type="protein sequence ID" value="QAU04895.1"/>
    <property type="molecule type" value="Genomic_DNA"/>
</dbReference>
<proteinExistence type="predicted"/>
<protein>
    <submittedName>
        <fullName evidence="1">Uncharacterized protein</fullName>
    </submittedName>
</protein>
<dbReference type="Proteomes" id="UP000290538">
    <property type="component" value="Segment"/>
</dbReference>
<evidence type="ECO:0000313" key="1">
    <source>
        <dbReference type="EMBL" id="QAU04895.1"/>
    </source>
</evidence>
<organism evidence="1 2">
    <name type="scientific">Campylobacter phage CP20</name>
    <dbReference type="NCBI Taxonomy" id="2506428"/>
    <lineage>
        <taxon>Viruses</taxon>
        <taxon>Duplodnaviria</taxon>
        <taxon>Heunggongvirae</taxon>
        <taxon>Uroviricota</taxon>
        <taxon>Caudoviricetes</taxon>
        <taxon>Connertonviridae</taxon>
        <taxon>Firehammervirus</taxon>
        <taxon>Firehammervirus CPt10</taxon>
    </lineage>
</organism>